<evidence type="ECO:0000256" key="16">
    <source>
        <dbReference type="ARBA" id="ARBA00080382"/>
    </source>
</evidence>
<dbReference type="FunFam" id="1.20.272.10:FF:000005">
    <property type="entry name" value="Replication factor C subunit 1"/>
    <property type="match status" value="1"/>
</dbReference>
<dbReference type="OrthoDB" id="446168at2759"/>
<dbReference type="CDD" id="cd17752">
    <property type="entry name" value="BRCT_RFC1"/>
    <property type="match status" value="1"/>
</dbReference>
<dbReference type="OMA" id="RLYYVPM"/>
<feature type="compositionally biased region" description="Polar residues" evidence="17">
    <location>
        <begin position="492"/>
        <end position="554"/>
    </location>
</feature>
<feature type="compositionally biased region" description="Low complexity" evidence="17">
    <location>
        <begin position="1310"/>
        <end position="1324"/>
    </location>
</feature>
<keyword evidence="6" id="KW-0547">Nucleotide-binding</keyword>
<feature type="compositionally biased region" description="Low complexity" evidence="17">
    <location>
        <begin position="725"/>
        <end position="743"/>
    </location>
</feature>
<dbReference type="InterPro" id="IPR036420">
    <property type="entry name" value="BRCT_dom_sf"/>
</dbReference>
<feature type="compositionally biased region" description="Polar residues" evidence="17">
    <location>
        <begin position="222"/>
        <end position="232"/>
    </location>
</feature>
<dbReference type="GeneID" id="106071476"/>
<dbReference type="GO" id="GO:0005634">
    <property type="term" value="C:nucleus"/>
    <property type="evidence" value="ECO:0007669"/>
    <property type="project" value="UniProtKB-SubCell"/>
</dbReference>
<dbReference type="GO" id="GO:0005524">
    <property type="term" value="F:ATP binding"/>
    <property type="evidence" value="ECO:0007669"/>
    <property type="project" value="UniProtKB-KW"/>
</dbReference>
<dbReference type="InterPro" id="IPR027417">
    <property type="entry name" value="P-loop_NTPase"/>
</dbReference>
<feature type="region of interest" description="Disordered" evidence="17">
    <location>
        <begin position="484"/>
        <end position="556"/>
    </location>
</feature>
<feature type="region of interest" description="Disordered" evidence="17">
    <location>
        <begin position="725"/>
        <end position="751"/>
    </location>
</feature>
<keyword evidence="9" id="KW-0539">Nucleus</keyword>
<evidence type="ECO:0000313" key="20">
    <source>
        <dbReference type="RefSeq" id="XP_055871770.1"/>
    </source>
</evidence>
<keyword evidence="7" id="KW-0067">ATP-binding</keyword>
<dbReference type="Pfam" id="PF00533">
    <property type="entry name" value="BRCT"/>
    <property type="match status" value="1"/>
</dbReference>
<feature type="region of interest" description="Disordered" evidence="17">
    <location>
        <begin position="692"/>
        <end position="713"/>
    </location>
</feature>
<dbReference type="PANTHER" id="PTHR23389:SF6">
    <property type="entry name" value="REPLICATION FACTOR C SUBUNIT 1"/>
    <property type="match status" value="1"/>
</dbReference>
<sequence length="1339" mass="147818">MDIRNFFNPSSASKSSTTPPNKDIRKYFGSSAANKNNTVPGKETSITVNKKSMVRAKGEKLKSPPSKTQIKPKSIGKSPKKSEPSVPTRSSPRKKASLSVDIEEPVLIDDDSDNDVVNDSQDLSDTYKKVNGFYTNTASKNKGSGKKETLTSKTKKQNDTKSSANAKKSEEIVDIESVHSSGSSSSKTATRSKSNKTNDKTKKGKSSEPLVKEIQKEEKTTRQSPRKSPSTTDSKRAKKRKQQISSDEEEILIVKNDSSDDEDEPLRGRQKSRSRSKTVIKSSRILDSDSDDENPVMEEKPKAKRKKKESKVYVDDSDNEKKVTALDKFVIHKTKTDSGLGQETKTEKEKSQLKLVNVNAADFFGTAAVTRSNRSMAVTKRKHEEMEKSCEVVDVDIVFDEELHDDEDFMKTLDQLDGPNVKKVKQCEAEVRETTKEVKPVSLASKLSAKVKQENLKAERNSGDEHEVTCELLELKETHKNVKLETPLKQIPQKTSPLKQSPLKQTVQNTSPQKQSPLKTSPLKQTPQKMSPFKQTTRTPISANKRTPSDNDGSSARKLAGFQAYKQRTGPQHLGSKEIPEGADNCLEGLTFVITGVLDSIERDDAKSVVEKYGGKVTASVSGKTSYLVVGREPGESKISKASKLKVKQIDEDGLLDLIRTLPGRVSKYELQAKEQLKKEAAIKDLQNKNSKKLESFRSPKVEKQKSSVEPSSFTQIKNAVGVSSVGSGSPASSKLLSQSQPSPSSPAPATQSEVLLWVDKHKPTTLKNIIGQQGEKSNAKKLLHWLKHWHENIIVKGIKSSGSFFNKGDGAGNRAALLSGPPGIGKTTTATLVCQEAKFSYVELNASDCRSKRNLKEVVAESLNNQTLVDYMGDRKGSTLPSGQSHCIIMDEVDGMAGNEDRGGLQELVQLIKNTKIPIICICNDRNSMKMRTLSNYCLDLRFQRPRVEQIKGAMMTLAYKEGLKIPPAALNEIIAASNHDIRQIIHNMSMWSASDKTLSYEQVKLDAAKAHKDVRLGPFDVCRKVFVSDEETRKMTFNDKSDLFFHDYSFGPLFVHENYPNIIPMSAGNHNGKHLSCLSKTIDSICDGDLVDKLVRKDSNWNLLPTQAVFSSVIPGEVMRGSFPQMPAFPQWLGKFSSTNKTNRILQELASHMRLVTSCDKRSLNLDYLPALRACLTSPLVQKGSDGVEEVIKLMNDYDIIKDDFDNILEVTKWPNSLDVMSKIDSKTKSAFTRQYNKEAPLTPYATGTISKKKGGRGTNVEEEFELEEEGEGEVGGVDSEEENEEESLEADTMIKAKKPSTSRSAKKSSTSSSGQPKKGASAGKGGNKGKAGKKNK</sequence>
<dbReference type="InterPro" id="IPR001357">
    <property type="entry name" value="BRCT_dom"/>
</dbReference>
<accession>A0A9W2ZA51</accession>
<dbReference type="InterPro" id="IPR008921">
    <property type="entry name" value="DNA_pol3_clamp-load_cplx_C"/>
</dbReference>
<dbReference type="SMART" id="SM00382">
    <property type="entry name" value="AAA"/>
    <property type="match status" value="1"/>
</dbReference>
<dbReference type="RefSeq" id="XP_055871770.1">
    <property type="nucleotide sequence ID" value="XM_056015795.1"/>
</dbReference>
<dbReference type="FunFam" id="3.40.50.300:FF:000395">
    <property type="entry name" value="Replication factor C subunit 1"/>
    <property type="match status" value="1"/>
</dbReference>
<evidence type="ECO:0000256" key="9">
    <source>
        <dbReference type="ARBA" id="ARBA00023242"/>
    </source>
</evidence>
<dbReference type="CDD" id="cd18140">
    <property type="entry name" value="HLD_clamp_RFC"/>
    <property type="match status" value="1"/>
</dbReference>
<keyword evidence="8" id="KW-0238">DNA-binding</keyword>
<feature type="region of interest" description="Disordered" evidence="17">
    <location>
        <begin position="1245"/>
        <end position="1339"/>
    </location>
</feature>
<feature type="compositionally biased region" description="Acidic residues" evidence="17">
    <location>
        <begin position="1263"/>
        <end position="1292"/>
    </location>
</feature>
<dbReference type="GO" id="GO:0003677">
    <property type="term" value="F:DNA binding"/>
    <property type="evidence" value="ECO:0007669"/>
    <property type="project" value="UniProtKB-KW"/>
</dbReference>
<dbReference type="PROSITE" id="PS50172">
    <property type="entry name" value="BRCT"/>
    <property type="match status" value="1"/>
</dbReference>
<comment type="subunit">
    <text evidence="11">Large subunit of the RFC complex, an heteropentameric complex consisting of RFC1 and four small subunits RFC2, RFC3, RFC4 and RFC5; the RFC complex interacts with PCNA and the interaction involves RFC1.</text>
</comment>
<evidence type="ECO:0000256" key="7">
    <source>
        <dbReference type="ARBA" id="ARBA00022840"/>
    </source>
</evidence>
<evidence type="ECO:0000256" key="17">
    <source>
        <dbReference type="SAM" id="MobiDB-lite"/>
    </source>
</evidence>
<dbReference type="GO" id="GO:0003689">
    <property type="term" value="F:DNA clamp loader activity"/>
    <property type="evidence" value="ECO:0007669"/>
    <property type="project" value="InterPro"/>
</dbReference>
<dbReference type="Gene3D" id="3.40.50.300">
    <property type="entry name" value="P-loop containing nucleotide triphosphate hydrolases"/>
    <property type="match status" value="1"/>
</dbReference>
<evidence type="ECO:0000256" key="15">
    <source>
        <dbReference type="ARBA" id="ARBA00078526"/>
    </source>
</evidence>
<evidence type="ECO:0000256" key="13">
    <source>
        <dbReference type="ARBA" id="ARBA00076017"/>
    </source>
</evidence>
<evidence type="ECO:0000313" key="19">
    <source>
        <dbReference type="Proteomes" id="UP001165740"/>
    </source>
</evidence>
<dbReference type="SUPFAM" id="SSF52113">
    <property type="entry name" value="BRCT domain"/>
    <property type="match status" value="1"/>
</dbReference>
<feature type="compositionally biased region" description="Basic residues" evidence="17">
    <location>
        <begin position="1298"/>
        <end position="1309"/>
    </location>
</feature>
<evidence type="ECO:0000256" key="2">
    <source>
        <dbReference type="ARBA" id="ARBA00006116"/>
    </source>
</evidence>
<dbReference type="SUPFAM" id="SSF48019">
    <property type="entry name" value="post-AAA+ oligomerization domain-like"/>
    <property type="match status" value="1"/>
</dbReference>
<evidence type="ECO:0000256" key="4">
    <source>
        <dbReference type="ARBA" id="ARBA00022553"/>
    </source>
</evidence>
<dbReference type="InterPro" id="IPR003959">
    <property type="entry name" value="ATPase_AAA_core"/>
</dbReference>
<comment type="subcellular location">
    <subcellularLocation>
        <location evidence="1">Nucleus</location>
    </subcellularLocation>
</comment>
<dbReference type="Pfam" id="PF00004">
    <property type="entry name" value="AAA"/>
    <property type="match status" value="1"/>
</dbReference>
<evidence type="ECO:0000256" key="1">
    <source>
        <dbReference type="ARBA" id="ARBA00004123"/>
    </source>
</evidence>
<dbReference type="FunFam" id="3.40.50.10190:FF:000001">
    <property type="entry name" value="Replication factor C subunit 1"/>
    <property type="match status" value="1"/>
</dbReference>
<evidence type="ECO:0000259" key="18">
    <source>
        <dbReference type="PROSITE" id="PS50172"/>
    </source>
</evidence>
<feature type="region of interest" description="Disordered" evidence="17">
    <location>
        <begin position="1"/>
        <end position="317"/>
    </location>
</feature>
<dbReference type="GO" id="GO:0006260">
    <property type="term" value="P:DNA replication"/>
    <property type="evidence" value="ECO:0007669"/>
    <property type="project" value="UniProtKB-KW"/>
</dbReference>
<comment type="similarity">
    <text evidence="2">Belongs to the activator 1 large subunit family.</text>
</comment>
<evidence type="ECO:0000256" key="14">
    <source>
        <dbReference type="ARBA" id="ARBA00077727"/>
    </source>
</evidence>
<evidence type="ECO:0000256" key="11">
    <source>
        <dbReference type="ARBA" id="ARBA00064311"/>
    </source>
</evidence>
<dbReference type="GO" id="GO:0005663">
    <property type="term" value="C:DNA replication factor C complex"/>
    <property type="evidence" value="ECO:0007669"/>
    <property type="project" value="InterPro"/>
</dbReference>
<proteinExistence type="inferred from homology"/>
<feature type="compositionally biased region" description="Low complexity" evidence="17">
    <location>
        <begin position="178"/>
        <end position="192"/>
    </location>
</feature>
<dbReference type="PANTHER" id="PTHR23389">
    <property type="entry name" value="CHROMOSOME TRANSMISSION FIDELITY FACTOR 18"/>
    <property type="match status" value="1"/>
</dbReference>
<name>A0A9W2ZA51_BIOGL</name>
<feature type="compositionally biased region" description="Polar residues" evidence="17">
    <location>
        <begin position="133"/>
        <end position="142"/>
    </location>
</feature>
<feature type="compositionally biased region" description="Acidic residues" evidence="17">
    <location>
        <begin position="101"/>
        <end position="116"/>
    </location>
</feature>
<evidence type="ECO:0000256" key="5">
    <source>
        <dbReference type="ARBA" id="ARBA00022705"/>
    </source>
</evidence>
<dbReference type="InterPro" id="IPR003593">
    <property type="entry name" value="AAA+_ATPase"/>
</dbReference>
<evidence type="ECO:0000256" key="6">
    <source>
        <dbReference type="ARBA" id="ARBA00022741"/>
    </source>
</evidence>
<dbReference type="InterPro" id="IPR013725">
    <property type="entry name" value="DNA_replication_fac_RFC1_C"/>
</dbReference>
<protein>
    <recommendedName>
        <fullName evidence="3">Replication factor C subunit 1</fullName>
    </recommendedName>
    <alternativeName>
        <fullName evidence="15">Activator 1 140 kDa subunit</fullName>
    </alternativeName>
    <alternativeName>
        <fullName evidence="14">Activator 1 large subunit</fullName>
    </alternativeName>
    <alternativeName>
        <fullName evidence="16">Activator 1 subunit 1</fullName>
    </alternativeName>
    <alternativeName>
        <fullName evidence="12">Replication factor C 140 kDa subunit</fullName>
    </alternativeName>
    <alternativeName>
        <fullName evidence="13">Replication factor C large subunit</fullName>
    </alternativeName>
</protein>
<dbReference type="Pfam" id="PF08519">
    <property type="entry name" value="RFC1"/>
    <property type="match status" value="1"/>
</dbReference>
<keyword evidence="4" id="KW-0597">Phosphoprotein</keyword>
<feature type="compositionally biased region" description="Polar residues" evidence="17">
    <location>
        <begin position="31"/>
        <end position="50"/>
    </location>
</feature>
<dbReference type="Proteomes" id="UP001165740">
    <property type="component" value="Chromosome 17"/>
</dbReference>
<dbReference type="GO" id="GO:0016887">
    <property type="term" value="F:ATP hydrolysis activity"/>
    <property type="evidence" value="ECO:0007669"/>
    <property type="project" value="InterPro"/>
</dbReference>
<feature type="compositionally biased region" description="Basic residues" evidence="17">
    <location>
        <begin position="268"/>
        <end position="278"/>
    </location>
</feature>
<evidence type="ECO:0000256" key="3">
    <source>
        <dbReference type="ARBA" id="ARBA00020401"/>
    </source>
</evidence>
<feature type="compositionally biased region" description="Basic and acidic residues" evidence="17">
    <location>
        <begin position="692"/>
        <end position="707"/>
    </location>
</feature>
<organism evidence="19 20">
    <name type="scientific">Biomphalaria glabrata</name>
    <name type="common">Bloodfluke planorb</name>
    <name type="synonym">Freshwater snail</name>
    <dbReference type="NCBI Taxonomy" id="6526"/>
    <lineage>
        <taxon>Eukaryota</taxon>
        <taxon>Metazoa</taxon>
        <taxon>Spiralia</taxon>
        <taxon>Lophotrochozoa</taxon>
        <taxon>Mollusca</taxon>
        <taxon>Gastropoda</taxon>
        <taxon>Heterobranchia</taxon>
        <taxon>Euthyneura</taxon>
        <taxon>Panpulmonata</taxon>
        <taxon>Hygrophila</taxon>
        <taxon>Lymnaeoidea</taxon>
        <taxon>Planorbidae</taxon>
        <taxon>Biomphalaria</taxon>
    </lineage>
</organism>
<feature type="domain" description="BRCT" evidence="18">
    <location>
        <begin position="582"/>
        <end position="660"/>
    </location>
</feature>
<comment type="function">
    <text evidence="10">Subunit of the replication factor C (RFC) complex which acts during elongation of primed DNA templates by DNA polymerases delta and epsilon, and is necessary for ATP-dependent loading of proliferating cell nuclear antigen (PCNA) onto primed DNA. This subunit binds to the primer-template junction. Binds the PO-B transcription element as well as other GA rich DNA sequences. Can bind single- or double-stranded DNA.</text>
</comment>
<dbReference type="Pfam" id="PF25361">
    <property type="entry name" value="AAA_lid_RFC1"/>
    <property type="match status" value="1"/>
</dbReference>
<dbReference type="Gene3D" id="1.10.8.60">
    <property type="match status" value="1"/>
</dbReference>
<dbReference type="Gene3D" id="1.20.272.10">
    <property type="match status" value="1"/>
</dbReference>
<reference evidence="20" key="1">
    <citation type="submission" date="2025-08" db="UniProtKB">
        <authorList>
            <consortium name="RefSeq"/>
        </authorList>
    </citation>
    <scope>IDENTIFICATION</scope>
</reference>
<evidence type="ECO:0000256" key="12">
    <source>
        <dbReference type="ARBA" id="ARBA00075134"/>
    </source>
</evidence>
<dbReference type="Gene3D" id="3.40.50.10190">
    <property type="entry name" value="BRCT domain"/>
    <property type="match status" value="1"/>
</dbReference>
<feature type="compositionally biased region" description="Low complexity" evidence="17">
    <location>
        <begin position="1"/>
        <end position="21"/>
    </location>
</feature>
<dbReference type="SUPFAM" id="SSF52540">
    <property type="entry name" value="P-loop containing nucleoside triphosphate hydrolases"/>
    <property type="match status" value="1"/>
</dbReference>
<evidence type="ECO:0000256" key="8">
    <source>
        <dbReference type="ARBA" id="ARBA00023125"/>
    </source>
</evidence>
<keyword evidence="5" id="KW-0235">DNA replication</keyword>
<dbReference type="InterPro" id="IPR047854">
    <property type="entry name" value="RFC_lid"/>
</dbReference>
<evidence type="ECO:0000256" key="10">
    <source>
        <dbReference type="ARBA" id="ARBA00054501"/>
    </source>
</evidence>
<dbReference type="FunFam" id="1.10.8.60:FF:000021">
    <property type="entry name" value="Replication factor C subunit 1"/>
    <property type="match status" value="1"/>
</dbReference>
<gene>
    <name evidence="20" type="primary">LOC106071476</name>
</gene>
<dbReference type="CDD" id="cd00009">
    <property type="entry name" value="AAA"/>
    <property type="match status" value="1"/>
</dbReference>
<dbReference type="SMART" id="SM00292">
    <property type="entry name" value="BRCT"/>
    <property type="match status" value="1"/>
</dbReference>
<keyword evidence="19" id="KW-1185">Reference proteome</keyword>
<feature type="compositionally biased region" description="Basic and acidic residues" evidence="17">
    <location>
        <begin position="210"/>
        <end position="221"/>
    </location>
</feature>